<dbReference type="Proteomes" id="UP000591626">
    <property type="component" value="Unassembled WGS sequence"/>
</dbReference>
<dbReference type="GO" id="GO:0000103">
    <property type="term" value="P:sulfate assimilation"/>
    <property type="evidence" value="ECO:0007669"/>
    <property type="project" value="InterPro"/>
</dbReference>
<evidence type="ECO:0000256" key="4">
    <source>
        <dbReference type="ARBA" id="ARBA00022679"/>
    </source>
</evidence>
<dbReference type="GO" id="GO:0005524">
    <property type="term" value="F:ATP binding"/>
    <property type="evidence" value="ECO:0007669"/>
    <property type="project" value="UniProtKB-KW"/>
</dbReference>
<dbReference type="GO" id="GO:0004781">
    <property type="term" value="F:sulfate adenylyltransferase (ATP) activity"/>
    <property type="evidence" value="ECO:0007669"/>
    <property type="project" value="UniProtKB-EC"/>
</dbReference>
<organism evidence="12 13">
    <name type="scientific">Corynebacterium coyleae</name>
    <dbReference type="NCBI Taxonomy" id="53374"/>
    <lineage>
        <taxon>Bacteria</taxon>
        <taxon>Bacillati</taxon>
        <taxon>Actinomycetota</taxon>
        <taxon>Actinomycetes</taxon>
        <taxon>Mycobacteriales</taxon>
        <taxon>Corynebacteriaceae</taxon>
        <taxon>Corynebacterium</taxon>
    </lineage>
</organism>
<evidence type="ECO:0000256" key="7">
    <source>
        <dbReference type="ARBA" id="ARBA00022840"/>
    </source>
</evidence>
<protein>
    <recommendedName>
        <fullName evidence="3">Sulfate adenylyltransferase subunit 2</fullName>
        <ecNumber evidence="2">2.7.7.4</ecNumber>
    </recommendedName>
    <alternativeName>
        <fullName evidence="8">ATP-sulfurylase small subunit</fullName>
    </alternativeName>
    <alternativeName>
        <fullName evidence="9">Sulfate adenylate transferase</fullName>
    </alternativeName>
</protein>
<dbReference type="InterPro" id="IPR014729">
    <property type="entry name" value="Rossmann-like_a/b/a_fold"/>
</dbReference>
<comment type="similarity">
    <text evidence="1">Belongs to the PAPS reductase family. CysD subfamily.</text>
</comment>
<keyword evidence="6" id="KW-0547">Nucleotide-binding</keyword>
<dbReference type="NCBIfam" id="TIGR02039">
    <property type="entry name" value="CysD"/>
    <property type="match status" value="1"/>
</dbReference>
<evidence type="ECO:0000256" key="8">
    <source>
        <dbReference type="ARBA" id="ARBA00030256"/>
    </source>
</evidence>
<feature type="region of interest" description="Disordered" evidence="10">
    <location>
        <begin position="286"/>
        <end position="306"/>
    </location>
</feature>
<dbReference type="PANTHER" id="PTHR43196">
    <property type="entry name" value="SULFATE ADENYLYLTRANSFERASE SUBUNIT 2"/>
    <property type="match status" value="1"/>
</dbReference>
<evidence type="ECO:0000259" key="11">
    <source>
        <dbReference type="Pfam" id="PF01507"/>
    </source>
</evidence>
<keyword evidence="4" id="KW-0808">Transferase</keyword>
<evidence type="ECO:0000256" key="9">
    <source>
        <dbReference type="ARBA" id="ARBA00031812"/>
    </source>
</evidence>
<evidence type="ECO:0000256" key="3">
    <source>
        <dbReference type="ARBA" id="ARBA00022004"/>
    </source>
</evidence>
<keyword evidence="7" id="KW-0067">ATP-binding</keyword>
<evidence type="ECO:0000256" key="5">
    <source>
        <dbReference type="ARBA" id="ARBA00022695"/>
    </source>
</evidence>
<evidence type="ECO:0000313" key="12">
    <source>
        <dbReference type="EMBL" id="NJJ04725.1"/>
    </source>
</evidence>
<comment type="caution">
    <text evidence="12">The sequence shown here is derived from an EMBL/GenBank/DDBJ whole genome shotgun (WGS) entry which is preliminary data.</text>
</comment>
<gene>
    <name evidence="12" type="ORF">HC138_10255</name>
</gene>
<dbReference type="InterPro" id="IPR050128">
    <property type="entry name" value="Sulfate_adenylyltrnsfr_sub2"/>
</dbReference>
<feature type="domain" description="Phosphoadenosine phosphosulphate reductase" evidence="11">
    <location>
        <begin position="38"/>
        <end position="259"/>
    </location>
</feature>
<dbReference type="Gene3D" id="3.40.50.620">
    <property type="entry name" value="HUPs"/>
    <property type="match status" value="1"/>
</dbReference>
<dbReference type="PANTHER" id="PTHR43196:SF1">
    <property type="entry name" value="SULFATE ADENYLYLTRANSFERASE SUBUNIT 2"/>
    <property type="match status" value="1"/>
</dbReference>
<dbReference type="NCBIfam" id="NF003587">
    <property type="entry name" value="PRK05253.1"/>
    <property type="match status" value="1"/>
</dbReference>
<evidence type="ECO:0000313" key="13">
    <source>
        <dbReference type="Proteomes" id="UP000591626"/>
    </source>
</evidence>
<evidence type="ECO:0000256" key="1">
    <source>
        <dbReference type="ARBA" id="ARBA00008885"/>
    </source>
</evidence>
<dbReference type="Pfam" id="PF01507">
    <property type="entry name" value="PAPS_reduct"/>
    <property type="match status" value="1"/>
</dbReference>
<name>A0AAP6XPD4_9CORY</name>
<dbReference type="EMBL" id="JAAUVV010000024">
    <property type="protein sequence ID" value="NJJ04725.1"/>
    <property type="molecule type" value="Genomic_DNA"/>
</dbReference>
<keyword evidence="5 12" id="KW-0548">Nucleotidyltransferase</keyword>
<dbReference type="InterPro" id="IPR002500">
    <property type="entry name" value="PAPS_reduct_dom"/>
</dbReference>
<dbReference type="InterPro" id="IPR011784">
    <property type="entry name" value="SO4_adenylTrfase_ssu"/>
</dbReference>
<evidence type="ECO:0000256" key="10">
    <source>
        <dbReference type="SAM" id="MobiDB-lite"/>
    </source>
</evidence>
<reference evidence="12 13" key="1">
    <citation type="submission" date="2020-03" db="EMBL/GenBank/DDBJ databases">
        <title>Draft genome sequences of bacterial isolates from the female urobiome.</title>
        <authorList>
            <person name="Miller-Ensminger T."/>
            <person name="Wolfe A.J."/>
            <person name="Putonti C."/>
        </authorList>
    </citation>
    <scope>NUCLEOTIDE SEQUENCE [LARGE SCALE GENOMIC DNA]</scope>
    <source>
        <strain evidence="12 13">UMB8490</strain>
    </source>
</reference>
<dbReference type="AlphaFoldDB" id="A0AAP6XPD4"/>
<dbReference type="RefSeq" id="WP_167617287.1">
    <property type="nucleotide sequence ID" value="NZ_JAAUVV010000024.1"/>
</dbReference>
<dbReference type="SUPFAM" id="SSF52402">
    <property type="entry name" value="Adenine nucleotide alpha hydrolases-like"/>
    <property type="match status" value="1"/>
</dbReference>
<evidence type="ECO:0000256" key="2">
    <source>
        <dbReference type="ARBA" id="ARBA00012391"/>
    </source>
</evidence>
<dbReference type="PIRSF" id="PIRSF002936">
    <property type="entry name" value="CysDAde_trans"/>
    <property type="match status" value="1"/>
</dbReference>
<proteinExistence type="inferred from homology"/>
<accession>A0AAP6XPD4</accession>
<evidence type="ECO:0000256" key="6">
    <source>
        <dbReference type="ARBA" id="ARBA00022741"/>
    </source>
</evidence>
<dbReference type="EC" id="2.7.7.4" evidence="2"/>
<sequence>MTQATATATQLSPHLKDLENESIHIIREVAGQFDKIGLLFSGGKDSCVVLELARRAFYPAKPPIELLHVDTGHNFLEVIEFRDGVVDKHGLRLRVAHVQDWIDRGDLQERPDGTRNPLQTVPLVETIAEVGYNAVLGGARRDEERARAKERVFSVRDSFGGWDPRRQRPELWNLYNGATLPGENVRVFPISNWTEADVWEYIGARGIELPSIYYAHDREVFGRDGMWLTPGEWGGPREGEQLQTRRVRYRTVGDMSCTGAVDSDAETIDEVLVEIANSTLTERGATRADDRLSESAMEDRKKEGYF</sequence>